<evidence type="ECO:0000256" key="3">
    <source>
        <dbReference type="ARBA" id="ARBA00022691"/>
    </source>
</evidence>
<keyword evidence="3" id="KW-0949">S-adenosyl-L-methionine</keyword>
<dbReference type="Gene3D" id="3.40.50.150">
    <property type="entry name" value="Vaccinia Virus protein VP39"/>
    <property type="match status" value="1"/>
</dbReference>
<dbReference type="SUPFAM" id="SSF46785">
    <property type="entry name" value="Winged helix' DNA-binding domain"/>
    <property type="match status" value="1"/>
</dbReference>
<dbReference type="AlphaFoldDB" id="A0A3M7M499"/>
<evidence type="ECO:0000259" key="5">
    <source>
        <dbReference type="Pfam" id="PF08100"/>
    </source>
</evidence>
<dbReference type="PANTHER" id="PTHR43712">
    <property type="entry name" value="PUTATIVE (AFU_ORTHOLOGUE AFUA_4G14580)-RELATED"/>
    <property type="match status" value="1"/>
</dbReference>
<name>A0A3M7M499_9PLEO</name>
<dbReference type="Proteomes" id="UP000265663">
    <property type="component" value="Unassembled WGS sequence"/>
</dbReference>
<reference evidence="6 7" key="1">
    <citation type="journal article" date="2014" name="PLoS ONE">
        <title>De novo Genome Assembly of the Fungal Plant Pathogen Pyrenophora semeniperda.</title>
        <authorList>
            <person name="Soliai M.M."/>
            <person name="Meyer S.E."/>
            <person name="Udall J.A."/>
            <person name="Elzinga D.E."/>
            <person name="Hermansen R.A."/>
            <person name="Bodily P.M."/>
            <person name="Hart A.A."/>
            <person name="Coleman C.E."/>
        </authorList>
    </citation>
    <scope>NUCLEOTIDE SEQUENCE [LARGE SCALE GENOMIC DNA]</scope>
    <source>
        <strain evidence="6 7">CCB06</strain>
        <tissue evidence="6">Mycelium</tissue>
    </source>
</reference>
<evidence type="ECO:0000259" key="4">
    <source>
        <dbReference type="Pfam" id="PF00891"/>
    </source>
</evidence>
<dbReference type="EMBL" id="KE747818">
    <property type="protein sequence ID" value="RMZ69303.1"/>
    <property type="molecule type" value="Genomic_DNA"/>
</dbReference>
<evidence type="ECO:0000313" key="6">
    <source>
        <dbReference type="EMBL" id="RMZ69303.1"/>
    </source>
</evidence>
<evidence type="ECO:0000256" key="2">
    <source>
        <dbReference type="ARBA" id="ARBA00022679"/>
    </source>
</evidence>
<feature type="domain" description="O-methyltransferase dimerisation" evidence="5">
    <location>
        <begin position="68"/>
        <end position="142"/>
    </location>
</feature>
<dbReference type="Pfam" id="PF00891">
    <property type="entry name" value="Methyltransf_2"/>
    <property type="match status" value="1"/>
</dbReference>
<dbReference type="Gene3D" id="1.10.10.10">
    <property type="entry name" value="Winged helix-like DNA-binding domain superfamily/Winged helix DNA-binding domain"/>
    <property type="match status" value="1"/>
</dbReference>
<proteinExistence type="predicted"/>
<keyword evidence="7" id="KW-1185">Reference proteome</keyword>
<dbReference type="GO" id="GO:0003677">
    <property type="term" value="F:DNA binding"/>
    <property type="evidence" value="ECO:0007669"/>
    <property type="project" value="UniProtKB-KW"/>
</dbReference>
<organism evidence="6 7">
    <name type="scientific">Pyrenophora seminiperda CCB06</name>
    <dbReference type="NCBI Taxonomy" id="1302712"/>
    <lineage>
        <taxon>Eukaryota</taxon>
        <taxon>Fungi</taxon>
        <taxon>Dikarya</taxon>
        <taxon>Ascomycota</taxon>
        <taxon>Pezizomycotina</taxon>
        <taxon>Dothideomycetes</taxon>
        <taxon>Pleosporomycetidae</taxon>
        <taxon>Pleosporales</taxon>
        <taxon>Pleosporineae</taxon>
        <taxon>Pleosporaceae</taxon>
        <taxon>Pyrenophora</taxon>
    </lineage>
</organism>
<evidence type="ECO:0000313" key="7">
    <source>
        <dbReference type="Proteomes" id="UP000265663"/>
    </source>
</evidence>
<dbReference type="InterPro" id="IPR036388">
    <property type="entry name" value="WH-like_DNA-bd_sf"/>
</dbReference>
<dbReference type="InterPro" id="IPR016461">
    <property type="entry name" value="COMT-like"/>
</dbReference>
<dbReference type="InterPro" id="IPR001077">
    <property type="entry name" value="COMT_C"/>
</dbReference>
<dbReference type="InterPro" id="IPR012967">
    <property type="entry name" value="COMT_dimerisation"/>
</dbReference>
<dbReference type="PANTHER" id="PTHR43712:SF17">
    <property type="entry name" value="O-METHYLTRANSFERASE"/>
    <property type="match status" value="1"/>
</dbReference>
<dbReference type="OrthoDB" id="1606438at2759"/>
<sequence>MTTPPDPNPSPQALSHLDTIAQLSHGFKNGEPGARQGLLDACRHLIAEISHPSENMLQLLWAQPAHLNVLWMATEVKLFQAMQSLPPSGASASEIASQCDANKNVDPILVGRMLRHLSAMGTVRETGPGIFSHTPTSSAFAQPAYQDSILYIAENFQPVHQSMKSYLSEHGWQNPDSGVDGPFQHAYGCKGSSYFDFFAQQPEIGRRFASMMDMWSRGRPRWFDTEYYPVEERLIRGVAETDAAAPFLVDVGGGTGHDVEGLREAFQGQLPGKLILQDRPEIVKLASLGPGVDGMPHDFLTEQPVKGARAYYLHSIIQDWNDQVCTTILKAIVPAMKRGHSKVLVNDFVVPTQGAHWAQSKPLHLLLRLFSLVSLGRGDLANGKQRVWIGNSWPVWGQGTAPRRSIGSCTRARA</sequence>
<gene>
    <name evidence="6" type="ORF">GMOD_00006044</name>
</gene>
<dbReference type="PROSITE" id="PS51683">
    <property type="entry name" value="SAM_OMT_II"/>
    <property type="match status" value="1"/>
</dbReference>
<keyword evidence="1" id="KW-0489">Methyltransferase</keyword>
<dbReference type="GO" id="GO:0008171">
    <property type="term" value="F:O-methyltransferase activity"/>
    <property type="evidence" value="ECO:0007669"/>
    <property type="project" value="InterPro"/>
</dbReference>
<accession>A0A3M7M499</accession>
<keyword evidence="6" id="KW-0238">DNA-binding</keyword>
<dbReference type="SUPFAM" id="SSF53335">
    <property type="entry name" value="S-adenosyl-L-methionine-dependent methyltransferases"/>
    <property type="match status" value="1"/>
</dbReference>
<dbReference type="GO" id="GO:0032259">
    <property type="term" value="P:methylation"/>
    <property type="evidence" value="ECO:0007669"/>
    <property type="project" value="UniProtKB-KW"/>
</dbReference>
<protein>
    <submittedName>
        <fullName evidence="6">Winged helix-turn-helix transcription repressor dna-binding</fullName>
    </submittedName>
</protein>
<evidence type="ECO:0000256" key="1">
    <source>
        <dbReference type="ARBA" id="ARBA00022603"/>
    </source>
</evidence>
<feature type="domain" description="O-methyltransferase C-terminal" evidence="4">
    <location>
        <begin position="246"/>
        <end position="361"/>
    </location>
</feature>
<dbReference type="InterPro" id="IPR029063">
    <property type="entry name" value="SAM-dependent_MTases_sf"/>
</dbReference>
<dbReference type="Pfam" id="PF08100">
    <property type="entry name" value="Dimerisation"/>
    <property type="match status" value="1"/>
</dbReference>
<dbReference type="InterPro" id="IPR036390">
    <property type="entry name" value="WH_DNA-bd_sf"/>
</dbReference>
<keyword evidence="2" id="KW-0808">Transferase</keyword>